<dbReference type="Proteomes" id="UP000701801">
    <property type="component" value="Unassembled WGS sequence"/>
</dbReference>
<dbReference type="PANTHER" id="PTHR13194:SF19">
    <property type="entry name" value="NAD(P)-BINDING ROSSMANN-FOLD SUPERFAMILY PROTEIN"/>
    <property type="match status" value="1"/>
</dbReference>
<evidence type="ECO:0000256" key="1">
    <source>
        <dbReference type="ARBA" id="ARBA00007884"/>
    </source>
</evidence>
<comment type="similarity">
    <text evidence="1">Belongs to the CIA30 family.</text>
</comment>
<evidence type="ECO:0000313" key="4">
    <source>
        <dbReference type="Proteomes" id="UP000701801"/>
    </source>
</evidence>
<dbReference type="Pfam" id="PF08547">
    <property type="entry name" value="CIA30"/>
    <property type="match status" value="1"/>
</dbReference>
<proteinExistence type="inferred from homology"/>
<sequence length="187" mass="20687">MWIRDLGSVLYILGRVSWYTVPMEAADDSLRPGGNSSSHLTIDPSDQFATFSGYLDSKALGGSGFASQRTKGDLNLDLSSYNGLSISVRESDGKNYTVTLKDELPVNASESSLLYAVSFVGVGVWQFDWEEFVPTVRGRVQTGAPPLNTKSVKQLSLMIRSYFGQQEGDFWTKFNCIAAYKRKDIEV</sequence>
<dbReference type="SUPFAM" id="SSF49785">
    <property type="entry name" value="Galactose-binding domain-like"/>
    <property type="match status" value="1"/>
</dbReference>
<accession>A0A9N9LQW8</accession>
<dbReference type="InterPro" id="IPR013857">
    <property type="entry name" value="NADH-UbQ_OxRdtase-assoc_prot30"/>
</dbReference>
<dbReference type="OrthoDB" id="3483567at2759"/>
<feature type="domain" description="NADH:ubiquinone oxidoreductase intermediate-associated protein 30" evidence="2">
    <location>
        <begin position="32"/>
        <end position="171"/>
    </location>
</feature>
<organism evidence="3 4">
    <name type="scientific">Hymenoscyphus albidus</name>
    <dbReference type="NCBI Taxonomy" id="595503"/>
    <lineage>
        <taxon>Eukaryota</taxon>
        <taxon>Fungi</taxon>
        <taxon>Dikarya</taxon>
        <taxon>Ascomycota</taxon>
        <taxon>Pezizomycotina</taxon>
        <taxon>Leotiomycetes</taxon>
        <taxon>Helotiales</taxon>
        <taxon>Helotiaceae</taxon>
        <taxon>Hymenoscyphus</taxon>
    </lineage>
</organism>
<dbReference type="InterPro" id="IPR039131">
    <property type="entry name" value="NDUFAF1"/>
</dbReference>
<name>A0A9N9LQW8_9HELO</name>
<gene>
    <name evidence="3" type="ORF">HYALB_00011185</name>
</gene>
<dbReference type="GO" id="GO:0010257">
    <property type="term" value="P:NADH dehydrogenase complex assembly"/>
    <property type="evidence" value="ECO:0007669"/>
    <property type="project" value="TreeGrafter"/>
</dbReference>
<evidence type="ECO:0000259" key="2">
    <source>
        <dbReference type="Pfam" id="PF08547"/>
    </source>
</evidence>
<dbReference type="GO" id="GO:0051082">
    <property type="term" value="F:unfolded protein binding"/>
    <property type="evidence" value="ECO:0007669"/>
    <property type="project" value="TreeGrafter"/>
</dbReference>
<dbReference type="AlphaFoldDB" id="A0A9N9LQW8"/>
<reference evidence="3" key="1">
    <citation type="submission" date="2021-07" db="EMBL/GenBank/DDBJ databases">
        <authorList>
            <person name="Durling M."/>
        </authorList>
    </citation>
    <scope>NUCLEOTIDE SEQUENCE</scope>
</reference>
<protein>
    <recommendedName>
        <fullName evidence="2">NADH:ubiquinone oxidoreductase intermediate-associated protein 30 domain-containing protein</fullName>
    </recommendedName>
</protein>
<keyword evidence="4" id="KW-1185">Reference proteome</keyword>
<dbReference type="EMBL" id="CAJVRM010000286">
    <property type="protein sequence ID" value="CAG8978923.1"/>
    <property type="molecule type" value="Genomic_DNA"/>
</dbReference>
<dbReference type="PANTHER" id="PTHR13194">
    <property type="entry name" value="COMPLEX I INTERMEDIATE-ASSOCIATED PROTEIN 30"/>
    <property type="match status" value="1"/>
</dbReference>
<dbReference type="InterPro" id="IPR008979">
    <property type="entry name" value="Galactose-bd-like_sf"/>
</dbReference>
<comment type="caution">
    <text evidence="3">The sequence shown here is derived from an EMBL/GenBank/DDBJ whole genome shotgun (WGS) entry which is preliminary data.</text>
</comment>
<evidence type="ECO:0000313" key="3">
    <source>
        <dbReference type="EMBL" id="CAG8978923.1"/>
    </source>
</evidence>